<proteinExistence type="predicted"/>
<feature type="compositionally biased region" description="Basic and acidic residues" evidence="1">
    <location>
        <begin position="400"/>
        <end position="413"/>
    </location>
</feature>
<evidence type="ECO:0000256" key="1">
    <source>
        <dbReference type="SAM" id="MobiDB-lite"/>
    </source>
</evidence>
<feature type="compositionally biased region" description="Low complexity" evidence="1">
    <location>
        <begin position="423"/>
        <end position="447"/>
    </location>
</feature>
<feature type="region of interest" description="Disordered" evidence="1">
    <location>
        <begin position="380"/>
        <end position="447"/>
    </location>
</feature>
<dbReference type="GeneID" id="59335574"/>
<dbReference type="AlphaFoldDB" id="A0A8H6FIA9"/>
<keyword evidence="3" id="KW-1185">Reference proteome</keyword>
<evidence type="ECO:0000313" key="2">
    <source>
        <dbReference type="EMBL" id="KAF6229060.1"/>
    </source>
</evidence>
<sequence length="753" mass="78565">MVNSAPATTANVIIGIPDGQLQNLILTQSTLWLFKATDIAGHEIIYVGSVGFNTLVSSTTELLGAAKLHATTTNAAGSTITGVAEVTTASQSRITIIVPESAVSSLSSTPPIFASTSVDANVQPITNLGPIFVRSNESTSTVILEDALSTSHLTTLDSQGFTIVEVIGVFTKPNGNVVTTALSFAGRIPSLALSKATATASCLSGCVDYDWLSNLIRNTLWQKAPGGATVQAAINVAVDTTISMTDKAPSTYSVRARSNSTILLSTAGVGGLLLAVQSDSAILRGSSALLGEQLATISTIPPELSIQTVTGTTCSVAFVMVITTASGSTVTRIFPELWHNGAAFFLFGRTEIPQICSWRLALFGFVLHLIRDPQTGQCPVGVDIITGPPPSSGSTEDSTENPKDDTQHEDDKPSNTQDSSNRAASTSSPYSVTSSQSSASLASSTGTSSATTVTSRAYFGVSTVFGTSITCCDNSTIIGTTTLCNYQVDFWCDSSRILFLSRLSDSCLRGQLDVTTSAISQNRSIPTSTASVTAAPLGVDSGLLGVLKGGTSAGEAEQALSTDSATPTLMLTADSNLVGLIQSAVCTGEATPPKLTLACTQYFFYPNDGPNAFLCQCNDGTWSHRVKQDSYSLCPSQVTTVSMKVAYYAETTIPPSVSCTLVYCDPCSVDYHPFYECSNDLFFAGACPSSVSAATTKPTLSEPLVSVTAVLTKGELHRASYDFTNFTSLAHNEYVRTAVYEACGGARAAGFTV</sequence>
<reference evidence="2 3" key="1">
    <citation type="journal article" date="2020" name="Genomics">
        <title>Complete, high-quality genomes from long-read metagenomic sequencing of two wolf lichen thalli reveals enigmatic genome architecture.</title>
        <authorList>
            <person name="McKenzie S.K."/>
            <person name="Walston R.F."/>
            <person name="Allen J.L."/>
        </authorList>
    </citation>
    <scope>NUCLEOTIDE SEQUENCE [LARGE SCALE GENOMIC DNA]</scope>
    <source>
        <strain evidence="2">WasteWater1</strain>
    </source>
</reference>
<organism evidence="2 3">
    <name type="scientific">Letharia lupina</name>
    <dbReference type="NCBI Taxonomy" id="560253"/>
    <lineage>
        <taxon>Eukaryota</taxon>
        <taxon>Fungi</taxon>
        <taxon>Dikarya</taxon>
        <taxon>Ascomycota</taxon>
        <taxon>Pezizomycotina</taxon>
        <taxon>Lecanoromycetes</taxon>
        <taxon>OSLEUM clade</taxon>
        <taxon>Lecanoromycetidae</taxon>
        <taxon>Lecanorales</taxon>
        <taxon>Lecanorineae</taxon>
        <taxon>Parmeliaceae</taxon>
        <taxon>Letharia</taxon>
    </lineage>
</organism>
<accession>A0A8H6FIA9</accession>
<dbReference type="EMBL" id="JACCJB010000003">
    <property type="protein sequence ID" value="KAF6229060.1"/>
    <property type="molecule type" value="Genomic_DNA"/>
</dbReference>
<protein>
    <submittedName>
        <fullName evidence="2">Uncharacterized protein</fullName>
    </submittedName>
</protein>
<evidence type="ECO:0000313" key="3">
    <source>
        <dbReference type="Proteomes" id="UP000593566"/>
    </source>
</evidence>
<comment type="caution">
    <text evidence="2">The sequence shown here is derived from an EMBL/GenBank/DDBJ whole genome shotgun (WGS) entry which is preliminary data.</text>
</comment>
<dbReference type="Proteomes" id="UP000593566">
    <property type="component" value="Unassembled WGS sequence"/>
</dbReference>
<gene>
    <name evidence="2" type="ORF">HO133_007174</name>
</gene>
<dbReference type="RefSeq" id="XP_037156702.1">
    <property type="nucleotide sequence ID" value="XM_037298067.1"/>
</dbReference>
<name>A0A8H6FIA9_9LECA</name>